<name>A0AAD4LCC0_9AGAM</name>
<organism evidence="2 3">
    <name type="scientific">Lactarius akahatsu</name>
    <dbReference type="NCBI Taxonomy" id="416441"/>
    <lineage>
        <taxon>Eukaryota</taxon>
        <taxon>Fungi</taxon>
        <taxon>Dikarya</taxon>
        <taxon>Basidiomycota</taxon>
        <taxon>Agaricomycotina</taxon>
        <taxon>Agaricomycetes</taxon>
        <taxon>Russulales</taxon>
        <taxon>Russulaceae</taxon>
        <taxon>Lactarius</taxon>
    </lineage>
</organism>
<evidence type="ECO:0000313" key="2">
    <source>
        <dbReference type="EMBL" id="KAH8982957.1"/>
    </source>
</evidence>
<protein>
    <submittedName>
        <fullName evidence="2">Uncharacterized protein</fullName>
    </submittedName>
</protein>
<dbReference type="AlphaFoldDB" id="A0AAD4LCC0"/>
<reference evidence="2" key="1">
    <citation type="submission" date="2022-01" db="EMBL/GenBank/DDBJ databases">
        <title>Comparative genomics reveals a dynamic genome evolution in the ectomycorrhizal milk-cap (Lactarius) mushrooms.</title>
        <authorList>
            <consortium name="DOE Joint Genome Institute"/>
            <person name="Lebreton A."/>
            <person name="Tang N."/>
            <person name="Kuo A."/>
            <person name="LaButti K."/>
            <person name="Drula E."/>
            <person name="Barry K."/>
            <person name="Clum A."/>
            <person name="Lipzen A."/>
            <person name="Mousain D."/>
            <person name="Ng V."/>
            <person name="Wang R."/>
            <person name="Wang X."/>
            <person name="Dai Y."/>
            <person name="Henrissat B."/>
            <person name="Grigoriev I.V."/>
            <person name="Guerin-Laguette A."/>
            <person name="Yu F."/>
            <person name="Martin F.M."/>
        </authorList>
    </citation>
    <scope>NUCLEOTIDE SEQUENCE</scope>
    <source>
        <strain evidence="2">QP</strain>
    </source>
</reference>
<dbReference type="Proteomes" id="UP001201163">
    <property type="component" value="Unassembled WGS sequence"/>
</dbReference>
<accession>A0AAD4LCC0</accession>
<comment type="caution">
    <text evidence="2">The sequence shown here is derived from an EMBL/GenBank/DDBJ whole genome shotgun (WGS) entry which is preliminary data.</text>
</comment>
<gene>
    <name evidence="2" type="ORF">EDB92DRAFT_1614762</name>
</gene>
<proteinExistence type="predicted"/>
<sequence length="98" mass="11082">MTDIFVIPLGRWASLVPWVLLLLRGGFSPYYRQACAGMRGQMYSTPELRDAESVPFVQSKKGKHHLLMTVGPPECSMRRILNGGDPRPSNRLRSTHRS</sequence>
<evidence type="ECO:0000256" key="1">
    <source>
        <dbReference type="SAM" id="MobiDB-lite"/>
    </source>
</evidence>
<feature type="region of interest" description="Disordered" evidence="1">
    <location>
        <begin position="77"/>
        <end position="98"/>
    </location>
</feature>
<dbReference type="EMBL" id="JAKELL010000094">
    <property type="protein sequence ID" value="KAH8982957.1"/>
    <property type="molecule type" value="Genomic_DNA"/>
</dbReference>
<keyword evidence="3" id="KW-1185">Reference proteome</keyword>
<evidence type="ECO:0000313" key="3">
    <source>
        <dbReference type="Proteomes" id="UP001201163"/>
    </source>
</evidence>